<dbReference type="Gene3D" id="3.30.70.1060">
    <property type="entry name" value="Dimeric alpha+beta barrel"/>
    <property type="match status" value="1"/>
</dbReference>
<comment type="caution">
    <text evidence="3">The sequence shown here is derived from an EMBL/GenBank/DDBJ whole genome shotgun (WGS) entry which is preliminary data.</text>
</comment>
<protein>
    <submittedName>
        <fullName evidence="3">Transcription initiation protein</fullName>
    </submittedName>
</protein>
<dbReference type="SUPFAM" id="SSF54909">
    <property type="entry name" value="Dimeric alpha+beta barrel"/>
    <property type="match status" value="1"/>
</dbReference>
<dbReference type="InterPro" id="IPR005545">
    <property type="entry name" value="YCII"/>
</dbReference>
<proteinExistence type="inferred from homology"/>
<evidence type="ECO:0000313" key="3">
    <source>
        <dbReference type="EMBL" id="TDB92183.1"/>
    </source>
</evidence>
<dbReference type="InterPro" id="IPR011008">
    <property type="entry name" value="Dimeric_a/b-barrel"/>
</dbReference>
<accession>A0ABY2DHS0</accession>
<dbReference type="PANTHER" id="PTHR35174:SF3">
    <property type="entry name" value="BLL7171 PROTEIN"/>
    <property type="match status" value="1"/>
</dbReference>
<sequence length="112" mass="12426">MEYALLIFHDDGAELSPQEIDDHPRHRSWLAEVRRRGVFVGGQRLRPGHAARTVRSRAGDTLVTDGPFIEAREQVGGFVLLDCADLDEATELAALHPFAALGAIEVRPVWSR</sequence>
<dbReference type="Proteomes" id="UP000295626">
    <property type="component" value="Unassembled WGS sequence"/>
</dbReference>
<comment type="similarity">
    <text evidence="1">Belongs to the YciI family.</text>
</comment>
<evidence type="ECO:0000256" key="1">
    <source>
        <dbReference type="ARBA" id="ARBA00007689"/>
    </source>
</evidence>
<dbReference type="PANTHER" id="PTHR35174">
    <property type="entry name" value="BLL7171 PROTEIN-RELATED"/>
    <property type="match status" value="1"/>
</dbReference>
<organism evidence="3 4">
    <name type="scientific">Micromonospora fluostatini</name>
    <dbReference type="NCBI Taxonomy" id="1629071"/>
    <lineage>
        <taxon>Bacteria</taxon>
        <taxon>Bacillati</taxon>
        <taxon>Actinomycetota</taxon>
        <taxon>Actinomycetes</taxon>
        <taxon>Micromonosporales</taxon>
        <taxon>Micromonosporaceae</taxon>
        <taxon>Micromonospora</taxon>
    </lineage>
</organism>
<keyword evidence="4" id="KW-1185">Reference proteome</keyword>
<feature type="domain" description="YCII-related" evidence="2">
    <location>
        <begin position="1"/>
        <end position="110"/>
    </location>
</feature>
<name>A0ABY2DHS0_9ACTN</name>
<evidence type="ECO:0000259" key="2">
    <source>
        <dbReference type="Pfam" id="PF03795"/>
    </source>
</evidence>
<reference evidence="3 4" key="1">
    <citation type="submission" date="2019-02" db="EMBL/GenBank/DDBJ databases">
        <title>Draft genome sequences of novel Actinobacteria.</title>
        <authorList>
            <person name="Sahin N."/>
            <person name="Ay H."/>
            <person name="Saygin H."/>
        </authorList>
    </citation>
    <scope>NUCLEOTIDE SEQUENCE [LARGE SCALE GENOMIC DNA]</scope>
    <source>
        <strain evidence="3 4">JCM 30529</strain>
    </source>
</reference>
<dbReference type="Pfam" id="PF03795">
    <property type="entry name" value="YCII"/>
    <property type="match status" value="1"/>
</dbReference>
<evidence type="ECO:0000313" key="4">
    <source>
        <dbReference type="Proteomes" id="UP000295626"/>
    </source>
</evidence>
<dbReference type="EMBL" id="SMKE01000489">
    <property type="protein sequence ID" value="TDB92183.1"/>
    <property type="molecule type" value="Genomic_DNA"/>
</dbReference>
<gene>
    <name evidence="3" type="ORF">E1091_13220</name>
</gene>